<name>A0AAI9SCS9_9BURK</name>
<dbReference type="InterPro" id="IPR002110">
    <property type="entry name" value="Ankyrin_rpt"/>
</dbReference>
<feature type="repeat" description="ANK" evidence="3">
    <location>
        <begin position="285"/>
        <end position="317"/>
    </location>
</feature>
<reference evidence="4 5" key="1">
    <citation type="submission" date="2019-10" db="EMBL/GenBank/DDBJ databases">
        <title>Genome diversity of Sutterella seckii.</title>
        <authorList>
            <person name="Chaplin A.V."/>
            <person name="Sokolova S.R."/>
            <person name="Mosin K.A."/>
            <person name="Ivanova E.L."/>
            <person name="Kochetkova T.O."/>
            <person name="Goltsov A.Y."/>
            <person name="Trofimov D.Y."/>
            <person name="Efimov B.A."/>
        </authorList>
    </citation>
    <scope>NUCLEOTIDE SEQUENCE [LARGE SCALE GENOMIC DNA]</scope>
    <source>
        <strain evidence="4 5">ASD3426</strain>
    </source>
</reference>
<comment type="caution">
    <text evidence="4">The sequence shown here is derived from an EMBL/GenBank/DDBJ whole genome shotgun (WGS) entry which is preliminary data.</text>
</comment>
<dbReference type="AlphaFoldDB" id="A0AAI9SCS9"/>
<dbReference type="PANTHER" id="PTHR24171">
    <property type="entry name" value="ANKYRIN REPEAT DOMAIN-CONTAINING PROTEIN 39-RELATED"/>
    <property type="match status" value="1"/>
</dbReference>
<dbReference type="PROSITE" id="PS50297">
    <property type="entry name" value="ANK_REP_REGION"/>
    <property type="match status" value="5"/>
</dbReference>
<evidence type="ECO:0000256" key="2">
    <source>
        <dbReference type="ARBA" id="ARBA00023043"/>
    </source>
</evidence>
<proteinExistence type="predicted"/>
<keyword evidence="2 3" id="KW-0040">ANK repeat</keyword>
<protein>
    <recommendedName>
        <fullName evidence="6">Ankyrin repeat domain-containing protein</fullName>
    </recommendedName>
</protein>
<keyword evidence="5" id="KW-1185">Reference proteome</keyword>
<dbReference type="SUPFAM" id="SSF48403">
    <property type="entry name" value="Ankyrin repeat"/>
    <property type="match status" value="2"/>
</dbReference>
<evidence type="ECO:0000313" key="5">
    <source>
        <dbReference type="Proteomes" id="UP000469462"/>
    </source>
</evidence>
<feature type="repeat" description="ANK" evidence="3">
    <location>
        <begin position="34"/>
        <end position="66"/>
    </location>
</feature>
<dbReference type="PRINTS" id="PR01415">
    <property type="entry name" value="ANKYRIN"/>
</dbReference>
<dbReference type="Pfam" id="PF12796">
    <property type="entry name" value="Ank_2"/>
    <property type="match status" value="2"/>
</dbReference>
<keyword evidence="1" id="KW-0677">Repeat</keyword>
<organism evidence="4 5">
    <name type="scientific">Sutterella seckii</name>
    <dbReference type="NCBI Taxonomy" id="1944635"/>
    <lineage>
        <taxon>Bacteria</taxon>
        <taxon>Pseudomonadati</taxon>
        <taxon>Pseudomonadota</taxon>
        <taxon>Betaproteobacteria</taxon>
        <taxon>Burkholderiales</taxon>
        <taxon>Sutterellaceae</taxon>
        <taxon>Sutterella</taxon>
    </lineage>
</organism>
<dbReference type="Pfam" id="PF00023">
    <property type="entry name" value="Ank"/>
    <property type="match status" value="1"/>
</dbReference>
<evidence type="ECO:0000313" key="4">
    <source>
        <dbReference type="EMBL" id="KAB7650981.1"/>
    </source>
</evidence>
<feature type="repeat" description="ANK" evidence="3">
    <location>
        <begin position="67"/>
        <end position="99"/>
    </location>
</feature>
<gene>
    <name evidence="4" type="ORF">GBM96_07330</name>
</gene>
<feature type="repeat" description="ANK" evidence="3">
    <location>
        <begin position="185"/>
        <end position="218"/>
    </location>
</feature>
<dbReference type="Gene3D" id="1.25.40.20">
    <property type="entry name" value="Ankyrin repeat-containing domain"/>
    <property type="match status" value="4"/>
</dbReference>
<dbReference type="PANTHER" id="PTHR24171:SF8">
    <property type="entry name" value="BRCA1-ASSOCIATED RING DOMAIN PROTEIN 1"/>
    <property type="match status" value="1"/>
</dbReference>
<feature type="repeat" description="ANK" evidence="3">
    <location>
        <begin position="252"/>
        <end position="284"/>
    </location>
</feature>
<dbReference type="EMBL" id="WEHW01000024">
    <property type="protein sequence ID" value="KAB7650981.1"/>
    <property type="molecule type" value="Genomic_DNA"/>
</dbReference>
<evidence type="ECO:0008006" key="6">
    <source>
        <dbReference type="Google" id="ProtNLM"/>
    </source>
</evidence>
<accession>A0AAI9SCS9</accession>
<dbReference type="Proteomes" id="UP000469462">
    <property type="component" value="Unassembled WGS sequence"/>
</dbReference>
<dbReference type="InterPro" id="IPR036770">
    <property type="entry name" value="Ankyrin_rpt-contain_sf"/>
</dbReference>
<sequence length="345" mass="36523">MLNNVLFEAVKSRQAGVVSAILKRIENVDQTDGDGMTALMMAARDGTLPIVRLLIQAEANPLAADREGRTALHWASWSGNALVSDALLDAGADINAQNRNGQTPVMSMILARRSEAALRLLRRPDADITMTDCDGRTALDLAAASSMPDVLSALMKRQSEASGKSSMFGMLPGRNAPIRLSRDRYGTNALHQAARQGDLEALTLILSAADADVNERNDGGETPLLVATRAGALGCVEKLLAFKADPDRPGRNGETPLCEAARLGRVVIAEMLMKAGADINIAQRNGLTPLLIAIRERHTDIVRSLLARGANVHVRDAEGRGPLAFAAAAGLEELTAVLIVAGCEA</sequence>
<dbReference type="RefSeq" id="WP_139687084.1">
    <property type="nucleotide sequence ID" value="NZ_WEHW01000024.1"/>
</dbReference>
<dbReference type="SMART" id="SM00248">
    <property type="entry name" value="ANK"/>
    <property type="match status" value="9"/>
</dbReference>
<dbReference type="PROSITE" id="PS50088">
    <property type="entry name" value="ANK_REPEAT"/>
    <property type="match status" value="5"/>
</dbReference>
<evidence type="ECO:0000256" key="1">
    <source>
        <dbReference type="ARBA" id="ARBA00022737"/>
    </source>
</evidence>
<evidence type="ECO:0000256" key="3">
    <source>
        <dbReference type="PROSITE-ProRule" id="PRU00023"/>
    </source>
</evidence>